<evidence type="ECO:0000256" key="2">
    <source>
        <dbReference type="SAM" id="MobiDB-lite"/>
    </source>
</evidence>
<dbReference type="Pfam" id="PF04984">
    <property type="entry name" value="Phage_sheath_1"/>
    <property type="match status" value="1"/>
</dbReference>
<organism evidence="5 6">
    <name type="scientific">Actinoplanes regularis</name>
    <dbReference type="NCBI Taxonomy" id="52697"/>
    <lineage>
        <taxon>Bacteria</taxon>
        <taxon>Bacillati</taxon>
        <taxon>Actinomycetota</taxon>
        <taxon>Actinomycetes</taxon>
        <taxon>Micromonosporales</taxon>
        <taxon>Micromonosporaceae</taxon>
        <taxon>Actinoplanes</taxon>
    </lineage>
</organism>
<comment type="similarity">
    <text evidence="1">Belongs to the myoviridae tail sheath protein family.</text>
</comment>
<evidence type="ECO:0000256" key="1">
    <source>
        <dbReference type="ARBA" id="ARBA00008005"/>
    </source>
</evidence>
<dbReference type="EMBL" id="FZNR01000010">
    <property type="protein sequence ID" value="SNS14017.1"/>
    <property type="molecule type" value="Genomic_DNA"/>
</dbReference>
<evidence type="ECO:0000313" key="6">
    <source>
        <dbReference type="Proteomes" id="UP000198415"/>
    </source>
</evidence>
<dbReference type="OrthoDB" id="9767864at2"/>
<dbReference type="InterPro" id="IPR052042">
    <property type="entry name" value="Tail_sheath_structural"/>
</dbReference>
<keyword evidence="6" id="KW-1185">Reference proteome</keyword>
<dbReference type="InterPro" id="IPR020287">
    <property type="entry name" value="Tail_sheath_C"/>
</dbReference>
<dbReference type="Pfam" id="PF17482">
    <property type="entry name" value="Phage_sheath_1C"/>
    <property type="match status" value="1"/>
</dbReference>
<reference evidence="5 6" key="1">
    <citation type="submission" date="2017-06" db="EMBL/GenBank/DDBJ databases">
        <authorList>
            <person name="Kim H.J."/>
            <person name="Triplett B.A."/>
        </authorList>
    </citation>
    <scope>NUCLEOTIDE SEQUENCE [LARGE SCALE GENOMIC DNA]</scope>
    <source>
        <strain evidence="5 6">DSM 43151</strain>
    </source>
</reference>
<protein>
    <recommendedName>
        <fullName evidence="7">Tail sheath protein C-terminal domain-containing protein</fullName>
    </recommendedName>
</protein>
<name>A0A239C195_9ACTN</name>
<sequence length="664" mass="69913">MAIQVSYPGVYIEEYTPAAPIEGVSTSIAAFIGIAASGPMNTATLVTSLDAFTETFGGPRDDPTPYYLPLAVEGFFRNGGTTAFITRVGTAVAASATLITRDGANTPLARVVAVKDGPAGEGGTVTVTDTSSLETALTAAGAGTTVPVHRFATANTGATLDATRRVVTLVTAADADEFAPGDRVVLVKGGTTSAAVSVASTGPGTVRLAADVSGNNAFQGASLRTAPLDTSGTVLRFDVPAAISLQAHVKPGSTVRINDGTYTNWRTATAVGADSVTLDQPLADAFDIAQTTLTTAEFDLGITDPVTNVTRNYTGLSVRPSHPRWWGTVVQDPYARIALEPTVAVTGDPRPTTSTVLPRPPASVTGATADNPAASWAKVASDITTHLRVLEPIDEISIVAVPGLTDITAQRAVIEHCERMFDRFAILDAGPGIDLVTVKAQRSSLTGNLDKGFAALYYPWITIQDPARGGIVVPQPPSGHVAGIYAKTDNSQGVHKAPANVGIAGAVSLERRLTDADQGFINLDGVNALRILPGRGIPVVWGARTTANDRNWQYINIRRLFLYLEESIQEGIAGAVFQPNDRALWQKLNRTITEFLTRTWRDGALFGATAKEAFFVRIDEALNPPSTRKLGRLTIEIGVQPVYPAEFIVVRIGIWDGGTEVSES</sequence>
<feature type="region of interest" description="Disordered" evidence="2">
    <location>
        <begin position="345"/>
        <end position="369"/>
    </location>
</feature>
<evidence type="ECO:0000259" key="4">
    <source>
        <dbReference type="Pfam" id="PF17482"/>
    </source>
</evidence>
<proteinExistence type="inferred from homology"/>
<dbReference type="PANTHER" id="PTHR35861:SF1">
    <property type="entry name" value="PHAGE TAIL SHEATH PROTEIN"/>
    <property type="match status" value="1"/>
</dbReference>
<evidence type="ECO:0008006" key="7">
    <source>
        <dbReference type="Google" id="ProtNLM"/>
    </source>
</evidence>
<dbReference type="Gene3D" id="3.40.50.11780">
    <property type="match status" value="2"/>
</dbReference>
<feature type="domain" description="Tail sheath protein C-terminal" evidence="4">
    <location>
        <begin position="549"/>
        <end position="652"/>
    </location>
</feature>
<dbReference type="InterPro" id="IPR035089">
    <property type="entry name" value="Phage_sheath_subtilisin"/>
</dbReference>
<dbReference type="PANTHER" id="PTHR35861">
    <property type="match status" value="1"/>
</dbReference>
<evidence type="ECO:0000259" key="3">
    <source>
        <dbReference type="Pfam" id="PF04984"/>
    </source>
</evidence>
<dbReference type="Proteomes" id="UP000198415">
    <property type="component" value="Unassembled WGS sequence"/>
</dbReference>
<gene>
    <name evidence="5" type="ORF">SAMN06264365_110252</name>
</gene>
<accession>A0A239C195</accession>
<evidence type="ECO:0000313" key="5">
    <source>
        <dbReference type="EMBL" id="SNS14017.1"/>
    </source>
</evidence>
<feature type="domain" description="Tail sheath protein subtilisin-like" evidence="3">
    <location>
        <begin position="394"/>
        <end position="546"/>
    </location>
</feature>
<dbReference type="RefSeq" id="WP_089295782.1">
    <property type="nucleotide sequence ID" value="NZ_BOMU01000062.1"/>
</dbReference>
<dbReference type="AlphaFoldDB" id="A0A239C195"/>